<dbReference type="PANTHER" id="PTHR34293">
    <property type="entry name" value="HTH-TYPE TRANSCRIPTIONAL REGULATOR TRMBL2"/>
    <property type="match status" value="1"/>
</dbReference>
<proteinExistence type="predicted"/>
<sequence length="220" mass="25166">MVYTATVDLCVATMKQLSDKSGVPYQKVYDVAARLVNKGFLEFVEGRPKKVKLVDPEVSFERFKQDILGIIEEIKEDVKRRSEGSRTRRSTHVEGRKQVIAFVKELVEQAKELRVVYPGIPSWLIGILRKFSGKLYLVVKDEDGGKLSGIRGEIKFRNEVKSKYLIIDESFSVIFTGEDYITVESCEGCMIHSTEHFQLLWSKLTTDGEEPLLLLKERKS</sequence>
<evidence type="ECO:0000313" key="2">
    <source>
        <dbReference type="EMBL" id="BBD73585.1"/>
    </source>
</evidence>
<keyword evidence="4" id="KW-1185">Reference proteome</keyword>
<evidence type="ECO:0000259" key="1">
    <source>
        <dbReference type="Pfam" id="PF01978"/>
    </source>
</evidence>
<feature type="domain" description="Transcription regulator TrmB N-terminal" evidence="1">
    <location>
        <begin position="2"/>
        <end position="57"/>
    </location>
</feature>
<reference evidence="4" key="2">
    <citation type="submission" date="2018-04" db="EMBL/GenBank/DDBJ databases">
        <title>Complete genome sequence of Sulfodiicoccus acidiphilus strain HS-1.</title>
        <authorList>
            <person name="Sakai H.D."/>
            <person name="Kurosawa N."/>
        </authorList>
    </citation>
    <scope>NUCLEOTIDE SEQUENCE [LARGE SCALE GENOMIC DNA]</scope>
    <source>
        <strain evidence="4">HS-1</strain>
    </source>
</reference>
<evidence type="ECO:0000313" key="4">
    <source>
        <dbReference type="Proteomes" id="UP000276741"/>
    </source>
</evidence>
<dbReference type="Gene3D" id="1.10.10.10">
    <property type="entry name" value="Winged helix-like DNA-binding domain superfamily/Winged helix DNA-binding domain"/>
    <property type="match status" value="1"/>
</dbReference>
<evidence type="ECO:0000313" key="3">
    <source>
        <dbReference type="EMBL" id="GGU01683.1"/>
    </source>
</evidence>
<protein>
    <submittedName>
        <fullName evidence="2">TrmB family transcriptional regulator</fullName>
    </submittedName>
</protein>
<organism evidence="2 4">
    <name type="scientific">Sulfodiicoccus acidiphilus</name>
    <dbReference type="NCBI Taxonomy" id="1670455"/>
    <lineage>
        <taxon>Archaea</taxon>
        <taxon>Thermoproteota</taxon>
        <taxon>Thermoprotei</taxon>
        <taxon>Sulfolobales</taxon>
        <taxon>Sulfolobaceae</taxon>
        <taxon>Sulfodiicoccus</taxon>
    </lineage>
</organism>
<dbReference type="Pfam" id="PF01978">
    <property type="entry name" value="TrmB"/>
    <property type="match status" value="1"/>
</dbReference>
<reference evidence="3" key="1">
    <citation type="journal article" date="2014" name="Int. J. Syst. Evol. Microbiol.">
        <title>Complete genome sequence of Corynebacterium casei LMG S-19264T (=DSM 44701T), isolated from a smear-ripened cheese.</title>
        <authorList>
            <consortium name="US DOE Joint Genome Institute (JGI-PGF)"/>
            <person name="Walter F."/>
            <person name="Albersmeier A."/>
            <person name="Kalinowski J."/>
            <person name="Ruckert C."/>
        </authorList>
    </citation>
    <scope>NUCLEOTIDE SEQUENCE</scope>
    <source>
        <strain evidence="3">JCM 31740</strain>
    </source>
</reference>
<dbReference type="EMBL" id="AP018553">
    <property type="protein sequence ID" value="BBD73585.1"/>
    <property type="molecule type" value="Genomic_DNA"/>
</dbReference>
<reference evidence="2" key="3">
    <citation type="journal article" date="2019" name="BMC Res. Notes">
        <title>Complete genome sequence of the Sulfodiicoccus acidiphilus strain HS-1T, the first crenarchaeon that lacks polB3, isolated from an acidic hot spring in Ohwaku-dani, Hakone, Japan.</title>
        <authorList>
            <person name="Sakai H.D."/>
            <person name="Kurosawa N."/>
        </authorList>
    </citation>
    <scope>NUCLEOTIDE SEQUENCE</scope>
    <source>
        <strain evidence="2">HS-1</strain>
    </source>
</reference>
<name>A0A348B5Y3_9CREN</name>
<dbReference type="InterPro" id="IPR051797">
    <property type="entry name" value="TrmB-like"/>
</dbReference>
<dbReference type="InterPro" id="IPR036388">
    <property type="entry name" value="WH-like_DNA-bd_sf"/>
</dbReference>
<dbReference type="InterPro" id="IPR002831">
    <property type="entry name" value="Tscrpt_reg_TrmB_N"/>
</dbReference>
<gene>
    <name evidence="3" type="ORF">GCM10007116_18580</name>
    <name evidence="2" type="ORF">HS1genome_1974</name>
</gene>
<reference evidence="3" key="4">
    <citation type="submission" date="2020-09" db="EMBL/GenBank/DDBJ databases">
        <authorList>
            <person name="Sun Q."/>
            <person name="Ohkuma M."/>
        </authorList>
    </citation>
    <scope>NUCLEOTIDE SEQUENCE</scope>
    <source>
        <strain evidence="3">JCM 31740</strain>
    </source>
</reference>
<dbReference type="EMBL" id="BMQS01000020">
    <property type="protein sequence ID" value="GGU01683.1"/>
    <property type="molecule type" value="Genomic_DNA"/>
</dbReference>
<dbReference type="Proteomes" id="UP000276741">
    <property type="component" value="Chromosome"/>
</dbReference>
<dbReference type="Proteomes" id="UP000616143">
    <property type="component" value="Unassembled WGS sequence"/>
</dbReference>
<dbReference type="AlphaFoldDB" id="A0A348B5Y3"/>
<accession>A0A348B5Y3</accession>
<dbReference type="PANTHER" id="PTHR34293:SF1">
    <property type="entry name" value="HTH-TYPE TRANSCRIPTIONAL REGULATOR TRMBL2"/>
    <property type="match status" value="1"/>
</dbReference>
<dbReference type="KEGG" id="sacd:HS1genome_1974"/>